<evidence type="ECO:0000256" key="5">
    <source>
        <dbReference type="ARBA" id="ARBA00022989"/>
    </source>
</evidence>
<dbReference type="Pfam" id="PF01477">
    <property type="entry name" value="PLAT"/>
    <property type="match status" value="1"/>
</dbReference>
<dbReference type="InterPro" id="IPR035986">
    <property type="entry name" value="PKD_dom_sf"/>
</dbReference>
<feature type="domain" description="PKD" evidence="11">
    <location>
        <begin position="226"/>
        <end position="280"/>
    </location>
</feature>
<dbReference type="InterPro" id="IPR057244">
    <property type="entry name" value="GAIN_B"/>
</dbReference>
<evidence type="ECO:0000256" key="10">
    <source>
        <dbReference type="SAM" id="Phobius"/>
    </source>
</evidence>
<dbReference type="InterPro" id="IPR006228">
    <property type="entry name" value="Polycystin_cat"/>
</dbReference>
<dbReference type="Gene3D" id="2.60.60.20">
    <property type="entry name" value="PLAT/LH2 domain"/>
    <property type="match status" value="1"/>
</dbReference>
<dbReference type="GO" id="GO:0006816">
    <property type="term" value="P:calcium ion transport"/>
    <property type="evidence" value="ECO:0007669"/>
    <property type="project" value="TreeGrafter"/>
</dbReference>
<evidence type="ECO:0000256" key="2">
    <source>
        <dbReference type="ARBA" id="ARBA00007200"/>
    </source>
</evidence>
<feature type="domain" description="PKD" evidence="11">
    <location>
        <begin position="376"/>
        <end position="434"/>
    </location>
</feature>
<proteinExistence type="inferred from homology"/>
<feature type="transmembrane region" description="Helical" evidence="10">
    <location>
        <begin position="2232"/>
        <end position="2254"/>
    </location>
</feature>
<dbReference type="InterPro" id="IPR000203">
    <property type="entry name" value="GPS"/>
</dbReference>
<dbReference type="GO" id="GO:0005886">
    <property type="term" value="C:plasma membrane"/>
    <property type="evidence" value="ECO:0007669"/>
    <property type="project" value="TreeGrafter"/>
</dbReference>
<evidence type="ECO:0000313" key="16">
    <source>
        <dbReference type="Proteomes" id="UP001279410"/>
    </source>
</evidence>
<dbReference type="PROSITE" id="PS50093">
    <property type="entry name" value="PKD"/>
    <property type="match status" value="7"/>
</dbReference>
<feature type="domain" description="PKD" evidence="11">
    <location>
        <begin position="556"/>
        <end position="620"/>
    </location>
</feature>
<dbReference type="InterPro" id="IPR001024">
    <property type="entry name" value="PLAT/LH2_dom"/>
</dbReference>
<evidence type="ECO:0000256" key="3">
    <source>
        <dbReference type="ARBA" id="ARBA00022692"/>
    </source>
</evidence>
<feature type="transmembrane region" description="Helical" evidence="10">
    <location>
        <begin position="2191"/>
        <end position="2212"/>
    </location>
</feature>
<evidence type="ECO:0000313" key="15">
    <source>
        <dbReference type="EMBL" id="GLD60890.1"/>
    </source>
</evidence>
<protein>
    <submittedName>
        <fullName evidence="15">Polycystin-1</fullName>
    </submittedName>
</protein>
<dbReference type="PROSITE" id="PS50095">
    <property type="entry name" value="PLAT"/>
    <property type="match status" value="1"/>
</dbReference>
<dbReference type="SMART" id="SM00089">
    <property type="entry name" value="PKD"/>
    <property type="match status" value="12"/>
</dbReference>
<evidence type="ECO:0000259" key="14">
    <source>
        <dbReference type="PROSITE" id="PS51111"/>
    </source>
</evidence>
<name>A0AAD3MWQ0_LATJO</name>
<evidence type="ECO:0000256" key="6">
    <source>
        <dbReference type="ARBA" id="ARBA00023136"/>
    </source>
</evidence>
<keyword evidence="6 10" id="KW-0472">Membrane</keyword>
<feature type="compositionally biased region" description="Low complexity" evidence="9">
    <location>
        <begin position="1617"/>
        <end position="1626"/>
    </location>
</feature>
<feature type="transmembrane region" description="Helical" evidence="10">
    <location>
        <begin position="1985"/>
        <end position="2005"/>
    </location>
</feature>
<dbReference type="CDD" id="cd00146">
    <property type="entry name" value="PKD"/>
    <property type="match status" value="9"/>
</dbReference>
<dbReference type="PANTHER" id="PTHR46730:SF3">
    <property type="entry name" value="POLYCYSTIN-1"/>
    <property type="match status" value="1"/>
</dbReference>
<dbReference type="InterPro" id="IPR002859">
    <property type="entry name" value="PKD/REJ-like"/>
</dbReference>
<feature type="domain" description="PKD" evidence="11">
    <location>
        <begin position="302"/>
        <end position="346"/>
    </location>
</feature>
<sequence length="2260" mass="250251">SYTASVLEGTSPTFKWTVDDKPYFTYYNTVLNVIYQHAAVYKLTVTAMNHVSTLTEHFNVTVDRLQPMANLTVNGVPDVVPQGSTQTLTTSVLVDMSVAATFREPRLLLPGKLVDFMLTLRPQSQGIHYDWHFEMVYHCKASEGCGDETQYGVSSARLPRGTLVSGIYTALVSVSNRYDNISQSINMSVYSILTHVDIQTEPRLLLAGKSADFEAHPLPSAYGIHYDWHFGDGSAPLQGRRVPHTYAQSGVFNVCVSVNNTISSKEACADMFVYEEIEDLTAESSSPTELHSPTKVWAHLASGNNITWTFSMGDGKIYTTSEPHVSHNYNKDGNYTVNVTASNAVSFGWTVLPVQVFVFQVIRMEPSGCVQEQTPVNFQAWVSGNESAHLYEWCFGDGSLNETHHGNPRVSHTYLTSGNYRLSLLLSSGVNRATKANFFNWVCVQPALTNISLILEKSHYAVGEEIWFQVRAEPEFNYSYQWDFGREEDHVLIRGSGNIVRYKNPGHYMVTVTVFNNISTSNASVVIEVLMPVGPIVIQHNGTKYNNLTLKAPYAFMTSSLASNVTYTWNFGDGNVLTGQNTHHTYNISGSYNITVIAANTVSRNHTTIPVAVLAPIRGLTVNASLINVPLNASVYFEAQMEEGDGVRFSWILCDRCTSIPGIHTMFYTFRSVGTFNIIVTAENDVGTAQASIFLFVQRELEGLQILAGGEIEGGGGTGQDGCCFATNSIVHLQAGLKEGTNMTFTWNLIRELHPASSSFNISGKSVEVNFSTPGPCEIFLRAANLLGQLSVNRTIHFLEPAKGVYLQVSNNPVAVNAPTNLTVVTMEGSDLQYRWTVNGDTLQWDKPWKTHSFSSPGQKQVSVEVFNKVSSKVVSKIVSVQEIISGLRFTATNVTEQSYVATNVSVSLQGEVLTGTNVTWMWLLDGKTDRGRKTSLIFHEPKTANVTLNATNDISGKVVFREFFVQDKIQGLDLKASTNFAGVGEKVEFTISMAAGTDVRLILSISGDATVIPQPNQTYVHIFSRVDTYMVNLTAHNQVSSKRRHLQVEVMEPVRGLSILGSSAAIPVGVKRLFSASIQMGKPVSFLWTFDLHHLHKISHIGKEVSYTPEEPGVLTIYLKAFNALLGQNITKHILVQNLLTAAVLYAAPQDTFINKTITLRASLTPRSNPVECLWDFDDGSTPVHTNTTTVGYKYRYPGHYLVQVNCSNLVSWVLAQVEVNISVLECEEPEVQVVQAPRLAIWRSQPTLVEASVDLKGCVRYGAQYLWQILSTPSCDNDKDDRIPSGVVTQPSRSLSVEVDVRRLQLSLPKMALATGNYSLVFSLSYEGVPLRKAACLQLSVMAARLMPIIEGGTYRVWSRTQDLQLSAEQSYDPNMDPDSQSLLHYHWECQSTSKTLNLSSYREMCRCRGARNAPTTSKLTAQPGTTSNYLRSIEVVLPDPPSGYSSLPHWLSELTDSKVKKKLLEQGDSQRVRELSLALITVLNEYEQTRESASVSQHERGYRVRVRSNITRALTALDLTTVNDIQQTSAALAQCTAVSREFICEECQNSTLNKLESMLEILQTDTKQGTITPTEIADNILNIMGDLIHQVSQSASQSYVQLGNLYSPSPPVTPSGEDQSDPSPSSPEPHPLRVAAKAYSLSSVLMRILMHARVLNEEPLVLRGAEIAATGKLADPQSLLCYYGNNSPECQRFSIPRAFNSSLGRAAAGNNIMQLLFQVEPNPFPFNYVPNYDVTTEVASMEFRTENGTQIPISGLDDSLAITVAINNGSSGEVYAARSVTGGLPTAGAVNISHCDYVIVRVSTGNTNRQAGLFVQLNFTSLEDAKEKNKREKDEEYEEEPYITAYLHSHEQPRELNCTDKKLITFSMTRGQDLDHRKYTFFLSPESYDTTLDYYINVSTPCSTTSQTAGVRLEVGVFASLCQYFSESEKQWRTDGMVPLAETNASRAVCRTRHLTAFAAGLFVPANAISFKVPERSGAPSLVVLLVCVLGLLSYVVAAAILHKLDQLDLRRAGVVPLCGQDGLFKYEVQVKTGWSNGSGTTAHVGIDLYGREKHSGHRHLDSRGAFSRNALDIFHIATDTSLGSVWKIRIWHDNKGLSPAWMLQYVLVKDLQTGSSYYFLVEEWLSVDNERTDGRVDIEVEASEEAVLRQLPRLVRCELQRALCESHLWLSLWERPPRSPFTRLQRATCCALLLQLFLMANSLWYSIVVDKRYSPRAVSRISSLNGETVAAGVVTCLIAYPLYLLVFTLFRMSRSK</sequence>
<keyword evidence="5 10" id="KW-1133">Transmembrane helix</keyword>
<dbReference type="InterPro" id="IPR036392">
    <property type="entry name" value="PLAT/LH2_dom_sf"/>
</dbReference>
<evidence type="ECO:0000259" key="11">
    <source>
        <dbReference type="PROSITE" id="PS50093"/>
    </source>
</evidence>
<dbReference type="NCBIfam" id="TIGR00864">
    <property type="entry name" value="PCC"/>
    <property type="match status" value="1"/>
</dbReference>
<dbReference type="InterPro" id="IPR000434">
    <property type="entry name" value="PC1"/>
</dbReference>
<feature type="domain" description="GAIN-B" evidence="13">
    <location>
        <begin position="1823"/>
        <end position="1973"/>
    </location>
</feature>
<gene>
    <name evidence="15" type="ORF">AKAME5_001275200</name>
</gene>
<comment type="subcellular location">
    <subcellularLocation>
        <location evidence="1">Membrane</location>
        <topology evidence="1">Multi-pass membrane protein</topology>
    </subcellularLocation>
</comment>
<dbReference type="GO" id="GO:0005261">
    <property type="term" value="F:monoatomic cation channel activity"/>
    <property type="evidence" value="ECO:0007669"/>
    <property type="project" value="TreeGrafter"/>
</dbReference>
<feature type="domain" description="PKD" evidence="11">
    <location>
        <begin position="829"/>
        <end position="888"/>
    </location>
</feature>
<dbReference type="Pfam" id="PF00801">
    <property type="entry name" value="PKD"/>
    <property type="match status" value="9"/>
</dbReference>
<feature type="non-terminal residue" evidence="15">
    <location>
        <position position="2260"/>
    </location>
</feature>
<dbReference type="InterPro" id="IPR000601">
    <property type="entry name" value="PKD_dom"/>
</dbReference>
<feature type="domain" description="PLAT" evidence="12">
    <location>
        <begin position="2028"/>
        <end position="2143"/>
    </location>
</feature>
<keyword evidence="4" id="KW-0677">Repeat</keyword>
<comment type="similarity">
    <text evidence="2">Belongs to the polycystin family.</text>
</comment>
<dbReference type="PRINTS" id="PR00500">
    <property type="entry name" value="POLYCYSTIN1"/>
</dbReference>
<dbReference type="Gene3D" id="2.60.40.10">
    <property type="entry name" value="Immunoglobulins"/>
    <property type="match status" value="6"/>
</dbReference>
<dbReference type="InterPro" id="IPR014010">
    <property type="entry name" value="REJ_dom"/>
</dbReference>
<dbReference type="SUPFAM" id="SSF49723">
    <property type="entry name" value="Lipase/lipooxygenase domain (PLAT/LH2 domain)"/>
    <property type="match status" value="1"/>
</dbReference>
<keyword evidence="7" id="KW-1015">Disulfide bond</keyword>
<keyword evidence="3 10" id="KW-0812">Transmembrane</keyword>
<reference evidence="15" key="1">
    <citation type="submission" date="2022-08" db="EMBL/GenBank/DDBJ databases">
        <title>Genome sequencing of akame (Lates japonicus).</title>
        <authorList>
            <person name="Hashiguchi Y."/>
            <person name="Takahashi H."/>
        </authorList>
    </citation>
    <scope>NUCLEOTIDE SEQUENCE</scope>
    <source>
        <strain evidence="15">Kochi</strain>
    </source>
</reference>
<evidence type="ECO:0000256" key="4">
    <source>
        <dbReference type="ARBA" id="ARBA00022737"/>
    </source>
</evidence>
<dbReference type="InterPro" id="IPR022409">
    <property type="entry name" value="PKD/Chitinase_dom"/>
</dbReference>
<feature type="domain" description="REJ" evidence="14">
    <location>
        <begin position="1429"/>
        <end position="1725"/>
    </location>
</feature>
<dbReference type="FunFam" id="2.60.60.20:FF:000012">
    <property type="entry name" value="polycystin-1 isoform X2"/>
    <property type="match status" value="1"/>
</dbReference>
<evidence type="ECO:0000256" key="1">
    <source>
        <dbReference type="ARBA" id="ARBA00004141"/>
    </source>
</evidence>
<evidence type="ECO:0000256" key="7">
    <source>
        <dbReference type="ARBA" id="ARBA00023157"/>
    </source>
</evidence>
<evidence type="ECO:0000259" key="12">
    <source>
        <dbReference type="PROSITE" id="PS50095"/>
    </source>
</evidence>
<feature type="domain" description="PKD" evidence="11">
    <location>
        <begin position="473"/>
        <end position="536"/>
    </location>
</feature>
<dbReference type="Pfam" id="PF02010">
    <property type="entry name" value="REJ"/>
    <property type="match status" value="1"/>
</dbReference>
<evidence type="ECO:0000259" key="13">
    <source>
        <dbReference type="PROSITE" id="PS50221"/>
    </source>
</evidence>
<feature type="domain" description="REJ" evidence="14">
    <location>
        <begin position="1228"/>
        <end position="1420"/>
    </location>
</feature>
<feature type="domain" description="PKD" evidence="11">
    <location>
        <begin position="1170"/>
        <end position="1225"/>
    </location>
</feature>
<dbReference type="Proteomes" id="UP001279410">
    <property type="component" value="Unassembled WGS sequence"/>
</dbReference>
<organism evidence="15 16">
    <name type="scientific">Lates japonicus</name>
    <name type="common">Japanese lates</name>
    <dbReference type="NCBI Taxonomy" id="270547"/>
    <lineage>
        <taxon>Eukaryota</taxon>
        <taxon>Metazoa</taxon>
        <taxon>Chordata</taxon>
        <taxon>Craniata</taxon>
        <taxon>Vertebrata</taxon>
        <taxon>Euteleostomi</taxon>
        <taxon>Actinopterygii</taxon>
        <taxon>Neopterygii</taxon>
        <taxon>Teleostei</taxon>
        <taxon>Neoteleostei</taxon>
        <taxon>Acanthomorphata</taxon>
        <taxon>Carangaria</taxon>
        <taxon>Carangaria incertae sedis</taxon>
        <taxon>Centropomidae</taxon>
        <taxon>Lates</taxon>
    </lineage>
</organism>
<dbReference type="PROSITE" id="PS50221">
    <property type="entry name" value="GAIN_B"/>
    <property type="match status" value="1"/>
</dbReference>
<dbReference type="InterPro" id="IPR013783">
    <property type="entry name" value="Ig-like_fold"/>
</dbReference>
<dbReference type="PROSITE" id="PS51111">
    <property type="entry name" value="REJ"/>
    <property type="match status" value="2"/>
</dbReference>
<evidence type="ECO:0000256" key="8">
    <source>
        <dbReference type="PROSITE-ProRule" id="PRU00152"/>
    </source>
</evidence>
<comment type="caution">
    <text evidence="8">Lacks conserved residue(s) required for the propagation of feature annotation.</text>
</comment>
<accession>A0AAD3MWQ0</accession>
<comment type="caution">
    <text evidence="15">The sequence shown here is derived from an EMBL/GenBank/DDBJ whole genome shotgun (WGS) entry which is preliminary data.</text>
</comment>
<dbReference type="SMART" id="SM00303">
    <property type="entry name" value="GPS"/>
    <property type="match status" value="1"/>
</dbReference>
<dbReference type="SUPFAM" id="SSF49299">
    <property type="entry name" value="PKD domain"/>
    <property type="match status" value="9"/>
</dbReference>
<evidence type="ECO:0000256" key="9">
    <source>
        <dbReference type="SAM" id="MobiDB-lite"/>
    </source>
</evidence>
<dbReference type="PANTHER" id="PTHR46730">
    <property type="entry name" value="POLYCYSTIN-1"/>
    <property type="match status" value="1"/>
</dbReference>
<dbReference type="EMBL" id="BRZM01000043">
    <property type="protein sequence ID" value="GLD60890.1"/>
    <property type="molecule type" value="Genomic_DNA"/>
</dbReference>
<dbReference type="SMART" id="SM00308">
    <property type="entry name" value="LH2"/>
    <property type="match status" value="1"/>
</dbReference>
<feature type="non-terminal residue" evidence="15">
    <location>
        <position position="1"/>
    </location>
</feature>
<dbReference type="GO" id="GO:0005929">
    <property type="term" value="C:cilium"/>
    <property type="evidence" value="ECO:0007669"/>
    <property type="project" value="UniProtKB-ARBA"/>
</dbReference>
<feature type="region of interest" description="Disordered" evidence="9">
    <location>
        <begin position="1609"/>
        <end position="1634"/>
    </location>
</feature>
<keyword evidence="16" id="KW-1185">Reference proteome</keyword>